<evidence type="ECO:0000256" key="2">
    <source>
        <dbReference type="ARBA" id="ARBA00023235"/>
    </source>
</evidence>
<gene>
    <name evidence="3" type="ORF">SAMN04490178_11260</name>
</gene>
<dbReference type="InterPro" id="IPR001920">
    <property type="entry name" value="Asp/Glu_race"/>
</dbReference>
<evidence type="ECO:0000256" key="1">
    <source>
        <dbReference type="ARBA" id="ARBA00007847"/>
    </source>
</evidence>
<dbReference type="GO" id="GO:0047661">
    <property type="term" value="F:amino-acid racemase activity"/>
    <property type="evidence" value="ECO:0007669"/>
    <property type="project" value="InterPro"/>
</dbReference>
<dbReference type="InterPro" id="IPR004380">
    <property type="entry name" value="Asp_race"/>
</dbReference>
<dbReference type="SUPFAM" id="SSF53681">
    <property type="entry name" value="Aspartate/glutamate racemase"/>
    <property type="match status" value="2"/>
</dbReference>
<dbReference type="STRING" id="112903.SAMN04490178_11260"/>
<keyword evidence="4" id="KW-1185">Reference proteome</keyword>
<proteinExistence type="inferred from homology"/>
<dbReference type="PROSITE" id="PS00924">
    <property type="entry name" value="ASP_GLU_RACEMASE_2"/>
    <property type="match status" value="1"/>
</dbReference>
<dbReference type="Pfam" id="PF01177">
    <property type="entry name" value="Asp_Glu_race"/>
    <property type="match status" value="1"/>
</dbReference>
<dbReference type="RefSeq" id="WP_091747136.1">
    <property type="nucleotide sequence ID" value="NZ_FODY01000012.1"/>
</dbReference>
<evidence type="ECO:0000313" key="3">
    <source>
        <dbReference type="EMBL" id="SEP17516.1"/>
    </source>
</evidence>
<dbReference type="OrthoDB" id="9803739at2"/>
<dbReference type="PANTHER" id="PTHR21198:SF7">
    <property type="entry name" value="ASPARTATE-GLUTAMATE RACEMASE FAMILY"/>
    <property type="match status" value="1"/>
</dbReference>
<dbReference type="InterPro" id="IPR033134">
    <property type="entry name" value="Asp/Glu_racemase_AS_2"/>
</dbReference>
<name>A0A1H8VQ33_9FIRM</name>
<dbReference type="PANTHER" id="PTHR21198">
    <property type="entry name" value="GLUTAMATE RACEMASE"/>
    <property type="match status" value="1"/>
</dbReference>
<keyword evidence="2" id="KW-0413">Isomerase</keyword>
<accession>A0A1H8VQ33</accession>
<dbReference type="Proteomes" id="UP000198847">
    <property type="component" value="Unassembled WGS sequence"/>
</dbReference>
<organism evidence="3 4">
    <name type="scientific">Propionispora vibrioides</name>
    <dbReference type="NCBI Taxonomy" id="112903"/>
    <lineage>
        <taxon>Bacteria</taxon>
        <taxon>Bacillati</taxon>
        <taxon>Bacillota</taxon>
        <taxon>Negativicutes</taxon>
        <taxon>Selenomonadales</taxon>
        <taxon>Sporomusaceae</taxon>
        <taxon>Propionispora</taxon>
    </lineage>
</organism>
<evidence type="ECO:0000313" key="4">
    <source>
        <dbReference type="Proteomes" id="UP000198847"/>
    </source>
</evidence>
<dbReference type="EMBL" id="FODY01000012">
    <property type="protein sequence ID" value="SEP17516.1"/>
    <property type="molecule type" value="Genomic_DNA"/>
</dbReference>
<dbReference type="NCBIfam" id="TIGR00035">
    <property type="entry name" value="asp_race"/>
    <property type="match status" value="1"/>
</dbReference>
<dbReference type="Gene3D" id="3.40.50.1860">
    <property type="match status" value="2"/>
</dbReference>
<sequence length="252" mass="28097">MKTCGIIGGMGPDATSLFYMKLIRNFQNRESYPPVLLYSVPEPFQAADAWIKENQGGDYLQKLILEGVRLLGPRVDFIVIPCNTAHMFMPHIRQVASVPVINMIEETCAYIQLRKRWNKVGVLASTATIQSGLYTYELHQRDIEPVLPDQSQQELLAAIIMHIVKGQFLSKDRTALQRMVASLLARGAEGVLLACTDLPVLLPNSYANPVLLDAMDVLAEVASAWVLEESNGLSIAGYIPVPEHRNHLFQRL</sequence>
<dbReference type="AlphaFoldDB" id="A0A1H8VQ33"/>
<dbReference type="InterPro" id="IPR015942">
    <property type="entry name" value="Asp/Glu/hydantoin_racemase"/>
</dbReference>
<protein>
    <submittedName>
        <fullName evidence="3">Aspartate racemase</fullName>
    </submittedName>
</protein>
<comment type="similarity">
    <text evidence="1">Belongs to the aspartate/glutamate racemases family.</text>
</comment>
<reference evidence="3 4" key="1">
    <citation type="submission" date="2016-10" db="EMBL/GenBank/DDBJ databases">
        <authorList>
            <person name="de Groot N.N."/>
        </authorList>
    </citation>
    <scope>NUCLEOTIDE SEQUENCE [LARGE SCALE GENOMIC DNA]</scope>
    <source>
        <strain evidence="3 4">DSM 13305</strain>
    </source>
</reference>